<dbReference type="PANTHER" id="PTHR10458">
    <property type="entry name" value="PEPTIDE DEFORMYLASE"/>
    <property type="match status" value="1"/>
</dbReference>
<dbReference type="EC" id="3.5.1.88" evidence="2"/>
<dbReference type="Gene3D" id="3.90.45.10">
    <property type="entry name" value="Peptide deformylase"/>
    <property type="match status" value="1"/>
</dbReference>
<dbReference type="RefSeq" id="WP_210509807.1">
    <property type="nucleotide sequence ID" value="NZ_JAFIDN010000001.1"/>
</dbReference>
<dbReference type="AlphaFoldDB" id="A0A8J7RIQ8"/>
<evidence type="ECO:0000313" key="3">
    <source>
        <dbReference type="EMBL" id="MBP3191370.1"/>
    </source>
</evidence>
<dbReference type="HAMAP" id="MF_00163">
    <property type="entry name" value="Pep_deformylase"/>
    <property type="match status" value="1"/>
</dbReference>
<dbReference type="Pfam" id="PF01327">
    <property type="entry name" value="Pep_deformylase"/>
    <property type="match status" value="1"/>
</dbReference>
<evidence type="ECO:0000256" key="1">
    <source>
        <dbReference type="ARBA" id="ARBA00010759"/>
    </source>
</evidence>
<keyword evidence="2 3" id="KW-0378">Hydrolase</keyword>
<dbReference type="InterPro" id="IPR023635">
    <property type="entry name" value="Peptide_deformylase"/>
</dbReference>
<keyword evidence="2" id="KW-0648">Protein biosynthesis</keyword>
<comment type="similarity">
    <text evidence="1 2">Belongs to the polypeptide deformylase family.</text>
</comment>
<feature type="active site" evidence="2">
    <location>
        <position position="142"/>
    </location>
</feature>
<dbReference type="PIRSF" id="PIRSF004749">
    <property type="entry name" value="Pep_def"/>
    <property type="match status" value="1"/>
</dbReference>
<dbReference type="SUPFAM" id="SSF56420">
    <property type="entry name" value="Peptide deformylase"/>
    <property type="match status" value="1"/>
</dbReference>
<comment type="function">
    <text evidence="2">Removes the formyl group from the N-terminal Met of newly synthesized proteins. Requires at least a dipeptide for an efficient rate of reaction. N-terminal L-methionine is a prerequisite for activity but the enzyme has broad specificity at other positions.</text>
</comment>
<dbReference type="GO" id="GO:0046872">
    <property type="term" value="F:metal ion binding"/>
    <property type="evidence" value="ECO:0007669"/>
    <property type="project" value="UniProtKB-KW"/>
</dbReference>
<protein>
    <recommendedName>
        <fullName evidence="2">Peptide deformylase</fullName>
        <shortName evidence="2">PDF</shortName>
        <ecNumber evidence="2">3.5.1.88</ecNumber>
    </recommendedName>
    <alternativeName>
        <fullName evidence="2">Polypeptide deformylase</fullName>
    </alternativeName>
</protein>
<evidence type="ECO:0000256" key="2">
    <source>
        <dbReference type="HAMAP-Rule" id="MF_00163"/>
    </source>
</evidence>
<dbReference type="CDD" id="cd00487">
    <property type="entry name" value="Pep_deformylase"/>
    <property type="match status" value="1"/>
</dbReference>
<feature type="binding site" evidence="2">
    <location>
        <position position="141"/>
    </location>
    <ligand>
        <name>Fe cation</name>
        <dbReference type="ChEBI" id="CHEBI:24875"/>
    </ligand>
</feature>
<comment type="catalytic activity">
    <reaction evidence="2">
        <text>N-terminal N-formyl-L-methionyl-[peptide] + H2O = N-terminal L-methionyl-[peptide] + formate</text>
        <dbReference type="Rhea" id="RHEA:24420"/>
        <dbReference type="Rhea" id="RHEA-COMP:10639"/>
        <dbReference type="Rhea" id="RHEA-COMP:10640"/>
        <dbReference type="ChEBI" id="CHEBI:15377"/>
        <dbReference type="ChEBI" id="CHEBI:15740"/>
        <dbReference type="ChEBI" id="CHEBI:49298"/>
        <dbReference type="ChEBI" id="CHEBI:64731"/>
        <dbReference type="EC" id="3.5.1.88"/>
    </reaction>
</comment>
<gene>
    <name evidence="2 3" type="primary">def</name>
    <name evidence="3" type="ORF">NATSA_01715</name>
</gene>
<dbReference type="Proteomes" id="UP000673975">
    <property type="component" value="Unassembled WGS sequence"/>
</dbReference>
<comment type="cofactor">
    <cofactor evidence="2">
        <name>Fe(2+)</name>
        <dbReference type="ChEBI" id="CHEBI:29033"/>
    </cofactor>
    <text evidence="2">Binds 1 Fe(2+) ion.</text>
</comment>
<comment type="caution">
    <text evidence="3">The sequence shown here is derived from an EMBL/GenBank/DDBJ whole genome shotgun (WGS) entry which is preliminary data.</text>
</comment>
<dbReference type="InterPro" id="IPR036821">
    <property type="entry name" value="Peptide_deformylase_sf"/>
</dbReference>
<proteinExistence type="inferred from homology"/>
<dbReference type="GO" id="GO:0042586">
    <property type="term" value="F:peptide deformylase activity"/>
    <property type="evidence" value="ECO:0007669"/>
    <property type="project" value="UniProtKB-UniRule"/>
</dbReference>
<dbReference type="NCBIfam" id="NF001159">
    <property type="entry name" value="PRK00150.1-3"/>
    <property type="match status" value="1"/>
</dbReference>
<dbReference type="EMBL" id="JAFIDN010000001">
    <property type="protein sequence ID" value="MBP3191370.1"/>
    <property type="molecule type" value="Genomic_DNA"/>
</dbReference>
<reference evidence="3" key="1">
    <citation type="submission" date="2021-02" db="EMBL/GenBank/DDBJ databases">
        <title>Natronogracilivirga saccharolytica gen. nov. sp. nov. a new anaerobic, haloalkiliphilic carbohydrate-fermenting bacterium from soda lake and proposing of Cyclonatronumiaceae fam. nov. in the phylum Balneolaeota.</title>
        <authorList>
            <person name="Zhilina T.N."/>
            <person name="Sorokin D.Y."/>
            <person name="Zavarzina D.G."/>
            <person name="Toshchakov S.V."/>
            <person name="Kublanov I.V."/>
        </authorList>
    </citation>
    <scope>NUCLEOTIDE SEQUENCE</scope>
    <source>
        <strain evidence="3">Z-1702</strain>
    </source>
</reference>
<feature type="binding site" evidence="2">
    <location>
        <position position="99"/>
    </location>
    <ligand>
        <name>Fe cation</name>
        <dbReference type="ChEBI" id="CHEBI:24875"/>
    </ligand>
</feature>
<dbReference type="PRINTS" id="PR01576">
    <property type="entry name" value="PDEFORMYLASE"/>
</dbReference>
<name>A0A8J7RIQ8_9BACT</name>
<keyword evidence="2" id="KW-0408">Iron</keyword>
<feature type="binding site" evidence="2">
    <location>
        <position position="145"/>
    </location>
    <ligand>
        <name>Fe cation</name>
        <dbReference type="ChEBI" id="CHEBI:24875"/>
    </ligand>
</feature>
<keyword evidence="2" id="KW-0479">Metal-binding</keyword>
<keyword evidence="4" id="KW-1185">Reference proteome</keyword>
<organism evidence="3 4">
    <name type="scientific">Natronogracilivirga saccharolytica</name>
    <dbReference type="NCBI Taxonomy" id="2812953"/>
    <lineage>
        <taxon>Bacteria</taxon>
        <taxon>Pseudomonadati</taxon>
        <taxon>Balneolota</taxon>
        <taxon>Balneolia</taxon>
        <taxon>Balneolales</taxon>
        <taxon>Cyclonatronaceae</taxon>
        <taxon>Natronogracilivirga</taxon>
    </lineage>
</organism>
<dbReference type="NCBIfam" id="TIGR00079">
    <property type="entry name" value="pept_deformyl"/>
    <property type="match status" value="1"/>
</dbReference>
<evidence type="ECO:0000313" key="4">
    <source>
        <dbReference type="Proteomes" id="UP000673975"/>
    </source>
</evidence>
<accession>A0A8J7RIQ8</accession>
<sequence>MAILPIVTYDDPVLRNPAEPVESNTPELQTFIDDLFETMYEASGVGLAAPQVGRSLRIFVVDADAITEAEGEGTYGPRVYINPEIVSDQDYLWDAEEGCLSIPDVREKVTRPDSIRIRYLDRDFYAHEEEHQGWFARVLQHEYDHLRGVLFIDYLGAFRKRLIRNKLNEIKSGNVDTEYSLVPKKSIPK</sequence>
<dbReference type="GO" id="GO:0006412">
    <property type="term" value="P:translation"/>
    <property type="evidence" value="ECO:0007669"/>
    <property type="project" value="UniProtKB-UniRule"/>
</dbReference>
<dbReference type="PANTHER" id="PTHR10458:SF22">
    <property type="entry name" value="PEPTIDE DEFORMYLASE"/>
    <property type="match status" value="1"/>
</dbReference>